<keyword evidence="1" id="KW-0812">Transmembrane</keyword>
<proteinExistence type="predicted"/>
<keyword evidence="1" id="KW-1133">Transmembrane helix</keyword>
<dbReference type="Proteomes" id="UP000625631">
    <property type="component" value="Unassembled WGS sequence"/>
</dbReference>
<organism evidence="2 3">
    <name type="scientific">Hymenobacter negativus</name>
    <dbReference type="NCBI Taxonomy" id="2795026"/>
    <lineage>
        <taxon>Bacteria</taxon>
        <taxon>Pseudomonadati</taxon>
        <taxon>Bacteroidota</taxon>
        <taxon>Cytophagia</taxon>
        <taxon>Cytophagales</taxon>
        <taxon>Hymenobacteraceae</taxon>
        <taxon>Hymenobacter</taxon>
    </lineage>
</organism>
<evidence type="ECO:0000256" key="1">
    <source>
        <dbReference type="SAM" id="Phobius"/>
    </source>
</evidence>
<feature type="transmembrane region" description="Helical" evidence="1">
    <location>
        <begin position="20"/>
        <end position="41"/>
    </location>
</feature>
<keyword evidence="3" id="KW-1185">Reference proteome</keyword>
<gene>
    <name evidence="2" type="ORF">I7X13_16220</name>
</gene>
<evidence type="ECO:0000313" key="3">
    <source>
        <dbReference type="Proteomes" id="UP000625631"/>
    </source>
</evidence>
<dbReference type="RefSeq" id="WP_198069979.1">
    <property type="nucleotide sequence ID" value="NZ_JAEDAD010000005.1"/>
</dbReference>
<sequence>MNPQPNNSTPPATESGMGGSVVLAWLVVGLPLAWGVSQTFIKALALFK</sequence>
<comment type="caution">
    <text evidence="2">The sequence shown here is derived from an EMBL/GenBank/DDBJ whole genome shotgun (WGS) entry which is preliminary data.</text>
</comment>
<name>A0ABS0QBA0_9BACT</name>
<protein>
    <recommendedName>
        <fullName evidence="4">Oxalate:formate antiporter</fullName>
    </recommendedName>
</protein>
<keyword evidence="1" id="KW-0472">Membrane</keyword>
<evidence type="ECO:0008006" key="4">
    <source>
        <dbReference type="Google" id="ProtNLM"/>
    </source>
</evidence>
<accession>A0ABS0QBA0</accession>
<evidence type="ECO:0000313" key="2">
    <source>
        <dbReference type="EMBL" id="MBH8559608.1"/>
    </source>
</evidence>
<reference evidence="2 3" key="1">
    <citation type="submission" date="2020-12" db="EMBL/GenBank/DDBJ databases">
        <title>Hymenobacter sp.</title>
        <authorList>
            <person name="Kim M.K."/>
        </authorList>
    </citation>
    <scope>NUCLEOTIDE SEQUENCE [LARGE SCALE GENOMIC DNA]</scope>
    <source>
        <strain evidence="2 3">BT442</strain>
    </source>
</reference>
<dbReference type="EMBL" id="JAEDAE010000008">
    <property type="protein sequence ID" value="MBH8559608.1"/>
    <property type="molecule type" value="Genomic_DNA"/>
</dbReference>